<accession>A0A4R8RJM9</accession>
<sequence>MEETQPLQPEFFEEYPQVLHSFFIRLSDVYRAFSLKYGPWVHHTQRARVERNAAQHAANTPVATTYQNAEPLNSWHIDEYQRTSETIQGNILRATALEPGSRARGLEVQLAFGRLSEAQSLMQYHIQSCQYLLASFEPRSQEPQW</sequence>
<dbReference type="Proteomes" id="UP000295703">
    <property type="component" value="Unassembled WGS sequence"/>
</dbReference>
<keyword evidence="2" id="KW-1185">Reference proteome</keyword>
<reference evidence="1 2" key="1">
    <citation type="submission" date="2018-12" db="EMBL/GenBank/DDBJ databases">
        <title>Genome sequence and assembly of Colletotrichum trifolii.</title>
        <authorList>
            <person name="Gan P."/>
            <person name="Shirasu K."/>
        </authorList>
    </citation>
    <scope>NUCLEOTIDE SEQUENCE [LARGE SCALE GENOMIC DNA]</scope>
    <source>
        <strain evidence="1 2">543-2</strain>
    </source>
</reference>
<comment type="caution">
    <text evidence="1">The sequence shown here is derived from an EMBL/GenBank/DDBJ whole genome shotgun (WGS) entry which is preliminary data.</text>
</comment>
<protein>
    <submittedName>
        <fullName evidence="1">Uncharacterized protein</fullName>
    </submittedName>
</protein>
<dbReference type="EMBL" id="RYZW01000042">
    <property type="protein sequence ID" value="TDZ58597.1"/>
    <property type="molecule type" value="Genomic_DNA"/>
</dbReference>
<evidence type="ECO:0000313" key="2">
    <source>
        <dbReference type="Proteomes" id="UP000295703"/>
    </source>
</evidence>
<evidence type="ECO:0000313" key="1">
    <source>
        <dbReference type="EMBL" id="TDZ58597.1"/>
    </source>
</evidence>
<name>A0A4R8RJM9_COLTR</name>
<gene>
    <name evidence="1" type="ORF">CTRI78_v005241</name>
</gene>
<proteinExistence type="predicted"/>
<dbReference type="AlphaFoldDB" id="A0A4R8RJM9"/>
<organism evidence="1 2">
    <name type="scientific">Colletotrichum trifolii</name>
    <dbReference type="NCBI Taxonomy" id="5466"/>
    <lineage>
        <taxon>Eukaryota</taxon>
        <taxon>Fungi</taxon>
        <taxon>Dikarya</taxon>
        <taxon>Ascomycota</taxon>
        <taxon>Pezizomycotina</taxon>
        <taxon>Sordariomycetes</taxon>
        <taxon>Hypocreomycetidae</taxon>
        <taxon>Glomerellales</taxon>
        <taxon>Glomerellaceae</taxon>
        <taxon>Colletotrichum</taxon>
        <taxon>Colletotrichum orbiculare species complex</taxon>
    </lineage>
</organism>